<keyword evidence="3 5" id="KW-1133">Transmembrane helix</keyword>
<keyword evidence="7" id="KW-1185">Reference proteome</keyword>
<dbReference type="EMBL" id="JBELQC010000003">
    <property type="protein sequence ID" value="MFL9842516.1"/>
    <property type="molecule type" value="Genomic_DNA"/>
</dbReference>
<proteinExistence type="predicted"/>
<accession>A0ABW8YQF9</accession>
<evidence type="ECO:0000256" key="1">
    <source>
        <dbReference type="ARBA" id="ARBA00004370"/>
    </source>
</evidence>
<dbReference type="Pfam" id="PF01124">
    <property type="entry name" value="MAPEG"/>
    <property type="match status" value="1"/>
</dbReference>
<evidence type="ECO:0000256" key="5">
    <source>
        <dbReference type="SAM" id="Phobius"/>
    </source>
</evidence>
<gene>
    <name evidence="6" type="ORF">ABS767_16215</name>
</gene>
<comment type="caution">
    <text evidence="6">The sequence shown here is derived from an EMBL/GenBank/DDBJ whole genome shotgun (WGS) entry which is preliminary data.</text>
</comment>
<evidence type="ECO:0000313" key="7">
    <source>
        <dbReference type="Proteomes" id="UP001629244"/>
    </source>
</evidence>
<feature type="transmembrane region" description="Helical" evidence="5">
    <location>
        <begin position="122"/>
        <end position="140"/>
    </location>
</feature>
<reference evidence="6 7" key="1">
    <citation type="submission" date="2024-06" db="EMBL/GenBank/DDBJ databases">
        <authorList>
            <person name="Kaempfer P."/>
            <person name="Viver T."/>
        </authorList>
    </citation>
    <scope>NUCLEOTIDE SEQUENCE [LARGE SCALE GENOMIC DNA]</scope>
    <source>
        <strain evidence="6 7">ST-64</strain>
    </source>
</reference>
<evidence type="ECO:0000256" key="4">
    <source>
        <dbReference type="ARBA" id="ARBA00023136"/>
    </source>
</evidence>
<evidence type="ECO:0000256" key="2">
    <source>
        <dbReference type="ARBA" id="ARBA00022692"/>
    </source>
</evidence>
<keyword evidence="2 5" id="KW-0812">Transmembrane</keyword>
<protein>
    <submittedName>
        <fullName evidence="6">MAPEG family protein</fullName>
    </submittedName>
</protein>
<feature type="transmembrane region" description="Helical" evidence="5">
    <location>
        <begin position="6"/>
        <end position="30"/>
    </location>
</feature>
<dbReference type="Gene3D" id="1.20.120.550">
    <property type="entry name" value="Membrane associated eicosanoid/glutathione metabolism-like domain"/>
    <property type="match status" value="1"/>
</dbReference>
<dbReference type="Proteomes" id="UP001629244">
    <property type="component" value="Unassembled WGS sequence"/>
</dbReference>
<name>A0ABW8YQF9_9SPHN</name>
<feature type="transmembrane region" description="Helical" evidence="5">
    <location>
        <begin position="69"/>
        <end position="86"/>
    </location>
</feature>
<dbReference type="SUPFAM" id="SSF161084">
    <property type="entry name" value="MAPEG domain-like"/>
    <property type="match status" value="1"/>
</dbReference>
<comment type="subcellular location">
    <subcellularLocation>
        <location evidence="1">Membrane</location>
    </subcellularLocation>
</comment>
<sequence length="159" mass="17662">MGEVFMGMAILWPTIALVGLIFIVFATMFVTRARHIRANPPRRETFASSEAAMRYFEPIEMPANNYRNLFEMPVLYFALVPLLLITSLDSRIQVILAWIYVAIRIAHSFVHIGPKKVPVRAMLFVASGAVLMAMWIGFAIDLGSAQVAFDRATDGIGAA</sequence>
<dbReference type="InterPro" id="IPR001129">
    <property type="entry name" value="Membr-assoc_MAPEG"/>
</dbReference>
<evidence type="ECO:0000313" key="6">
    <source>
        <dbReference type="EMBL" id="MFL9842516.1"/>
    </source>
</evidence>
<dbReference type="RefSeq" id="WP_408080253.1">
    <property type="nucleotide sequence ID" value="NZ_JBELQC010000003.1"/>
</dbReference>
<dbReference type="InterPro" id="IPR023352">
    <property type="entry name" value="MAPEG-like_dom_sf"/>
</dbReference>
<evidence type="ECO:0000256" key="3">
    <source>
        <dbReference type="ARBA" id="ARBA00022989"/>
    </source>
</evidence>
<organism evidence="6 7">
    <name type="scientific">Sphingomonas plantiphila</name>
    <dbReference type="NCBI Taxonomy" id="3163295"/>
    <lineage>
        <taxon>Bacteria</taxon>
        <taxon>Pseudomonadati</taxon>
        <taxon>Pseudomonadota</taxon>
        <taxon>Alphaproteobacteria</taxon>
        <taxon>Sphingomonadales</taxon>
        <taxon>Sphingomonadaceae</taxon>
        <taxon>Sphingomonas</taxon>
    </lineage>
</organism>
<feature type="transmembrane region" description="Helical" evidence="5">
    <location>
        <begin position="92"/>
        <end position="110"/>
    </location>
</feature>
<keyword evidence="4 5" id="KW-0472">Membrane</keyword>